<feature type="transmembrane region" description="Helical" evidence="2">
    <location>
        <begin position="178"/>
        <end position="196"/>
    </location>
</feature>
<accession>A0ABQ6HVJ0</accession>
<organism evidence="4 5">
    <name type="scientific">Arsenicicoccus piscis</name>
    <dbReference type="NCBI Taxonomy" id="673954"/>
    <lineage>
        <taxon>Bacteria</taxon>
        <taxon>Bacillati</taxon>
        <taxon>Actinomycetota</taxon>
        <taxon>Actinomycetes</taxon>
        <taxon>Micrococcales</taxon>
        <taxon>Intrasporangiaceae</taxon>
        <taxon>Arsenicicoccus</taxon>
    </lineage>
</organism>
<name>A0ABQ6HVJ0_9MICO</name>
<protein>
    <submittedName>
        <fullName evidence="4">Multidrug transporter</fullName>
    </submittedName>
</protein>
<dbReference type="InterPro" id="IPR037185">
    <property type="entry name" value="EmrE-like"/>
</dbReference>
<comment type="caution">
    <text evidence="4">The sequence shown here is derived from an EMBL/GenBank/DDBJ whole genome shotgun (WGS) entry which is preliminary data.</text>
</comment>
<evidence type="ECO:0000259" key="3">
    <source>
        <dbReference type="Pfam" id="PF00892"/>
    </source>
</evidence>
<dbReference type="SUPFAM" id="SSF103481">
    <property type="entry name" value="Multidrug resistance efflux transporter EmrE"/>
    <property type="match status" value="1"/>
</dbReference>
<dbReference type="InterPro" id="IPR000620">
    <property type="entry name" value="EamA_dom"/>
</dbReference>
<sequence>MTALLLALGAAGSYGLSDFWSGVLSRRHHYLWVALVGQLASTVIALVVALVTTPGGLGGIPSVLSGAVIGWGLLAAVGNAFGSAMLMKGLGEGAMHVAGPLSAVLGAGLPVLLGLALGERPAVLALVGIAVALPAVWLVAGFERGAVSATGVREGVLAGVGFAVFFIVIAQAGDGAGAWPVAVCQVGTALATAGWVSAARAPGSVRGTLGAVWPGAAGGTAALLYFFATREGLLTVVAVVTSLYPAVTVLLAGRFLHERPSRAQLYGLGLAAAAVVAIAMG</sequence>
<reference evidence="5" key="1">
    <citation type="journal article" date="2019" name="Int. J. Syst. Evol. Microbiol.">
        <title>The Global Catalogue of Microorganisms (GCM) 10K type strain sequencing project: providing services to taxonomists for standard genome sequencing and annotation.</title>
        <authorList>
            <consortium name="The Broad Institute Genomics Platform"/>
            <consortium name="The Broad Institute Genome Sequencing Center for Infectious Disease"/>
            <person name="Wu L."/>
            <person name="Ma J."/>
        </authorList>
    </citation>
    <scope>NUCLEOTIDE SEQUENCE [LARGE SCALE GENOMIC DNA]</scope>
    <source>
        <strain evidence="5">NBRC 105830</strain>
    </source>
</reference>
<feature type="transmembrane region" description="Helical" evidence="2">
    <location>
        <begin position="208"/>
        <end position="227"/>
    </location>
</feature>
<keyword evidence="2" id="KW-0472">Membrane</keyword>
<feature type="transmembrane region" description="Helical" evidence="2">
    <location>
        <begin position="63"/>
        <end position="86"/>
    </location>
</feature>
<evidence type="ECO:0000313" key="4">
    <source>
        <dbReference type="EMBL" id="GMA21888.1"/>
    </source>
</evidence>
<dbReference type="Proteomes" id="UP001157109">
    <property type="component" value="Unassembled WGS sequence"/>
</dbReference>
<evidence type="ECO:0000256" key="1">
    <source>
        <dbReference type="ARBA" id="ARBA00007362"/>
    </source>
</evidence>
<keyword evidence="2" id="KW-1133">Transmembrane helix</keyword>
<evidence type="ECO:0000313" key="5">
    <source>
        <dbReference type="Proteomes" id="UP001157109"/>
    </source>
</evidence>
<evidence type="ECO:0000256" key="2">
    <source>
        <dbReference type="SAM" id="Phobius"/>
    </source>
</evidence>
<comment type="similarity">
    <text evidence="1">Belongs to the EamA transporter family.</text>
</comment>
<feature type="transmembrane region" description="Helical" evidence="2">
    <location>
        <begin position="154"/>
        <end position="172"/>
    </location>
</feature>
<proteinExistence type="inferred from homology"/>
<keyword evidence="5" id="KW-1185">Reference proteome</keyword>
<feature type="domain" description="EamA" evidence="3">
    <location>
        <begin position="156"/>
        <end position="279"/>
    </location>
</feature>
<feature type="transmembrane region" description="Helical" evidence="2">
    <location>
        <begin position="233"/>
        <end position="256"/>
    </location>
</feature>
<dbReference type="EMBL" id="BSUJ01000001">
    <property type="protein sequence ID" value="GMA21888.1"/>
    <property type="molecule type" value="Genomic_DNA"/>
</dbReference>
<feature type="transmembrane region" description="Helical" evidence="2">
    <location>
        <begin position="263"/>
        <end position="280"/>
    </location>
</feature>
<dbReference type="Pfam" id="PF00892">
    <property type="entry name" value="EamA"/>
    <property type="match status" value="1"/>
</dbReference>
<keyword evidence="2" id="KW-0812">Transmembrane</keyword>
<gene>
    <name evidence="4" type="ORF">GCM10025862_39090</name>
</gene>
<feature type="transmembrane region" description="Helical" evidence="2">
    <location>
        <begin position="122"/>
        <end position="142"/>
    </location>
</feature>
<feature type="transmembrane region" description="Helical" evidence="2">
    <location>
        <begin position="31"/>
        <end position="51"/>
    </location>
</feature>
<dbReference type="RefSeq" id="WP_284285073.1">
    <property type="nucleotide sequence ID" value="NZ_BSUJ01000001.1"/>
</dbReference>